<organism evidence="8 9">
    <name type="scientific">Paenibacillus spongiae</name>
    <dbReference type="NCBI Taxonomy" id="2909671"/>
    <lineage>
        <taxon>Bacteria</taxon>
        <taxon>Bacillati</taxon>
        <taxon>Bacillota</taxon>
        <taxon>Bacilli</taxon>
        <taxon>Bacillales</taxon>
        <taxon>Paenibacillaceae</taxon>
        <taxon>Paenibacillus</taxon>
    </lineage>
</organism>
<sequence>MNWIRTTVSAIVSLCLAGSILQPVSAGSASPFNDISGSFAKKEIIRLYEKNIITGTTATTFSPTKPISRAEFVTILNRLLGLQYVNSSLSSFTDVSKNAWYYGWIQAAVQLGLAEGISASKFAPEKQVTRQEAAVLIIRAMKQSAADNTHAADFVDTSLIAAWAEPSVASAQRLGLVKGDDNGRFHPKAPITRQETAVMIDRVLQNDKWAAALKSKARPKVQLGWQYNQTTEQYERTILQSNVNTLSPRWYFLAESGTITDGTDRSLITWAKKYNKKVWAMVGNRSDARLTHLMLSDSSLRTAAINNLTGLVKKYSLDGLDIDFENVAPEDRSALTAFMKELSVKLHGVGAVLAVNVSPDLGTDWTEAFDYRALGKSADYIILMGYDEHYSGSPQAGSNASLPFVKKGLDRLFAAVPHGKVILGLPLFNKDWTLSSQGEIISTSFMSLLEQNDRIHSISSRLVWDSYLGQYTVNYTQSGFRHSIWVEEGRSLSAKYKLAVDGSAAGFAYWYAGGESPDIWTSLSNADKFFSYVF</sequence>
<dbReference type="SUPFAM" id="SSF51445">
    <property type="entry name" value="(Trans)glycosidases"/>
    <property type="match status" value="1"/>
</dbReference>
<dbReference type="Gene3D" id="3.10.50.10">
    <property type="match status" value="1"/>
</dbReference>
<feature type="domain" description="GH18" evidence="7">
    <location>
        <begin position="219"/>
        <end position="530"/>
    </location>
</feature>
<dbReference type="InterPro" id="IPR029070">
    <property type="entry name" value="Chitinase_insertion_sf"/>
</dbReference>
<evidence type="ECO:0000256" key="2">
    <source>
        <dbReference type="ARBA" id="ARBA00023295"/>
    </source>
</evidence>
<dbReference type="RefSeq" id="WP_258389276.1">
    <property type="nucleotide sequence ID" value="NZ_CP091430.1"/>
</dbReference>
<evidence type="ECO:0000256" key="1">
    <source>
        <dbReference type="ARBA" id="ARBA00022801"/>
    </source>
</evidence>
<dbReference type="Pfam" id="PF00704">
    <property type="entry name" value="Glyco_hydro_18"/>
    <property type="match status" value="1"/>
</dbReference>
<dbReference type="SMART" id="SM00636">
    <property type="entry name" value="Glyco_18"/>
    <property type="match status" value="1"/>
</dbReference>
<evidence type="ECO:0000259" key="7">
    <source>
        <dbReference type="PROSITE" id="PS51910"/>
    </source>
</evidence>
<evidence type="ECO:0000256" key="3">
    <source>
        <dbReference type="RuleBase" id="RU000489"/>
    </source>
</evidence>
<feature type="domain" description="SLH" evidence="6">
    <location>
        <begin position="152"/>
        <end position="214"/>
    </location>
</feature>
<keyword evidence="5" id="KW-0732">Signal</keyword>
<evidence type="ECO:0000313" key="9">
    <source>
        <dbReference type="Proteomes" id="UP001057877"/>
    </source>
</evidence>
<keyword evidence="2 3" id="KW-0326">Glycosidase</keyword>
<dbReference type="Gene3D" id="3.20.20.80">
    <property type="entry name" value="Glycosidases"/>
    <property type="match status" value="1"/>
</dbReference>
<evidence type="ECO:0000313" key="8">
    <source>
        <dbReference type="EMBL" id="UVI33223.1"/>
    </source>
</evidence>
<evidence type="ECO:0000256" key="4">
    <source>
        <dbReference type="RuleBase" id="RU004453"/>
    </source>
</evidence>
<dbReference type="PANTHER" id="PTHR46066:SF2">
    <property type="entry name" value="CHITINASE DOMAIN-CONTAINING PROTEIN 1"/>
    <property type="match status" value="1"/>
</dbReference>
<dbReference type="InterPro" id="IPR001119">
    <property type="entry name" value="SLH_dom"/>
</dbReference>
<dbReference type="Proteomes" id="UP001057877">
    <property type="component" value="Chromosome"/>
</dbReference>
<gene>
    <name evidence="8" type="ORF">L1F29_15865</name>
</gene>
<keyword evidence="9" id="KW-1185">Reference proteome</keyword>
<comment type="similarity">
    <text evidence="4">Belongs to the glycosyl hydrolase 18 family.</text>
</comment>
<name>A0ABY5SLX0_9BACL</name>
<feature type="domain" description="SLH" evidence="6">
    <location>
        <begin position="27"/>
        <end position="87"/>
    </location>
</feature>
<feature type="signal peptide" evidence="5">
    <location>
        <begin position="1"/>
        <end position="28"/>
    </location>
</feature>
<dbReference type="PROSITE" id="PS01095">
    <property type="entry name" value="GH18_1"/>
    <property type="match status" value="1"/>
</dbReference>
<evidence type="ECO:0000259" key="6">
    <source>
        <dbReference type="PROSITE" id="PS51272"/>
    </source>
</evidence>
<accession>A0ABY5SLX0</accession>
<feature type="chain" id="PRO_5047272891" evidence="5">
    <location>
        <begin position="29"/>
        <end position="534"/>
    </location>
</feature>
<dbReference type="Pfam" id="PF00395">
    <property type="entry name" value="SLH"/>
    <property type="match status" value="3"/>
</dbReference>
<dbReference type="InterPro" id="IPR001579">
    <property type="entry name" value="Glyco_hydro_18_chit_AS"/>
</dbReference>
<protein>
    <submittedName>
        <fullName evidence="8">S-layer homology domain-containing protein</fullName>
    </submittedName>
</protein>
<dbReference type="InterPro" id="IPR011583">
    <property type="entry name" value="Chitinase_II/V-like_cat"/>
</dbReference>
<dbReference type="PANTHER" id="PTHR46066">
    <property type="entry name" value="CHITINASE DOMAIN-CONTAINING PROTEIN 1 FAMILY MEMBER"/>
    <property type="match status" value="1"/>
</dbReference>
<evidence type="ECO:0000256" key="5">
    <source>
        <dbReference type="SAM" id="SignalP"/>
    </source>
</evidence>
<proteinExistence type="inferred from homology"/>
<dbReference type="InterPro" id="IPR017853">
    <property type="entry name" value="GH"/>
</dbReference>
<dbReference type="InterPro" id="IPR001223">
    <property type="entry name" value="Glyco_hydro18_cat"/>
</dbReference>
<keyword evidence="1 3" id="KW-0378">Hydrolase</keyword>
<dbReference type="PROSITE" id="PS51910">
    <property type="entry name" value="GH18_2"/>
    <property type="match status" value="1"/>
</dbReference>
<reference evidence="8" key="1">
    <citation type="submission" date="2022-01" db="EMBL/GenBank/DDBJ databases">
        <title>Paenibacillus spongiae sp. nov., isolated from marine sponge.</title>
        <authorList>
            <person name="Li Z."/>
            <person name="Zhang M."/>
        </authorList>
    </citation>
    <scope>NUCLEOTIDE SEQUENCE</scope>
    <source>
        <strain evidence="8">PHS-Z3</strain>
    </source>
</reference>
<dbReference type="EMBL" id="CP091430">
    <property type="protein sequence ID" value="UVI33223.1"/>
    <property type="molecule type" value="Genomic_DNA"/>
</dbReference>
<dbReference type="PROSITE" id="PS51272">
    <property type="entry name" value="SLH"/>
    <property type="match status" value="3"/>
</dbReference>
<feature type="domain" description="SLH" evidence="6">
    <location>
        <begin position="88"/>
        <end position="151"/>
    </location>
</feature>